<name>A0A2W5KM46_9GAMM</name>
<dbReference type="CDD" id="cd05233">
    <property type="entry name" value="SDR_c"/>
    <property type="match status" value="1"/>
</dbReference>
<feature type="transmembrane region" description="Helical" evidence="4">
    <location>
        <begin position="250"/>
        <end position="267"/>
    </location>
</feature>
<dbReference type="PANTHER" id="PTHR44196:SF1">
    <property type="entry name" value="DEHYDROGENASE_REDUCTASE SDR FAMILY MEMBER 7B"/>
    <property type="match status" value="1"/>
</dbReference>
<keyword evidence="4" id="KW-1133">Transmembrane helix</keyword>
<keyword evidence="4" id="KW-0812">Transmembrane</keyword>
<dbReference type="AlphaFoldDB" id="A0A2W5KM46"/>
<dbReference type="EMBL" id="QFPO01000005">
    <property type="protein sequence ID" value="PZQ16478.1"/>
    <property type="molecule type" value="Genomic_DNA"/>
</dbReference>
<evidence type="ECO:0000313" key="6">
    <source>
        <dbReference type="Proteomes" id="UP000249046"/>
    </source>
</evidence>
<dbReference type="SUPFAM" id="SSF51735">
    <property type="entry name" value="NAD(P)-binding Rossmann-fold domains"/>
    <property type="match status" value="1"/>
</dbReference>
<dbReference type="InterPro" id="IPR002347">
    <property type="entry name" value="SDR_fam"/>
</dbReference>
<dbReference type="PRINTS" id="PR00081">
    <property type="entry name" value="GDHRDH"/>
</dbReference>
<dbReference type="InterPro" id="IPR036291">
    <property type="entry name" value="NAD(P)-bd_dom_sf"/>
</dbReference>
<comment type="caution">
    <text evidence="5">The sequence shown here is derived from an EMBL/GenBank/DDBJ whole genome shotgun (WGS) entry which is preliminary data.</text>
</comment>
<sequence>MGSRRARALGTDAEDRPVSPDTPIATAAADSAVVVGASSGLGRALATELARHGHAVLLVASDRRDVDALAADLQLRHGVPARGLALDLARSADPGGAVRAALDGLPPLGAVLIPAGWSRHDDDGTLDTAAIGQLLAINLHAPLAIAHALLPALLERRGTLVLFGSVAAERGRGRNIVYAAAKRGLVSFAQSLRHRHADGSLRVQLYQLGFMRSNLTHGLRLPLPTAEPAEVARDVVAGLARRNGTYYRPGWWALVALIVRSLPWFVFRRMKD</sequence>
<organism evidence="5 6">
    <name type="scientific">Rhodanobacter denitrificans</name>
    <dbReference type="NCBI Taxonomy" id="666685"/>
    <lineage>
        <taxon>Bacteria</taxon>
        <taxon>Pseudomonadati</taxon>
        <taxon>Pseudomonadota</taxon>
        <taxon>Gammaproteobacteria</taxon>
        <taxon>Lysobacterales</taxon>
        <taxon>Rhodanobacteraceae</taxon>
        <taxon>Rhodanobacter</taxon>
    </lineage>
</organism>
<evidence type="ECO:0000256" key="4">
    <source>
        <dbReference type="SAM" id="Phobius"/>
    </source>
</evidence>
<keyword evidence="2" id="KW-0560">Oxidoreductase</keyword>
<keyword evidence="4" id="KW-0472">Membrane</keyword>
<protein>
    <submittedName>
        <fullName evidence="5">Short-chain dehydrogenase</fullName>
    </submittedName>
</protein>
<evidence type="ECO:0000256" key="1">
    <source>
        <dbReference type="ARBA" id="ARBA00006484"/>
    </source>
</evidence>
<dbReference type="GO" id="GO:0016020">
    <property type="term" value="C:membrane"/>
    <property type="evidence" value="ECO:0007669"/>
    <property type="project" value="TreeGrafter"/>
</dbReference>
<dbReference type="Pfam" id="PF00106">
    <property type="entry name" value="adh_short"/>
    <property type="match status" value="1"/>
</dbReference>
<proteinExistence type="inferred from homology"/>
<dbReference type="Proteomes" id="UP000249046">
    <property type="component" value="Unassembled WGS sequence"/>
</dbReference>
<dbReference type="PANTHER" id="PTHR44196">
    <property type="entry name" value="DEHYDROGENASE/REDUCTASE SDR FAMILY MEMBER 7B"/>
    <property type="match status" value="1"/>
</dbReference>
<evidence type="ECO:0000313" key="5">
    <source>
        <dbReference type="EMBL" id="PZQ16478.1"/>
    </source>
</evidence>
<dbReference type="PROSITE" id="PS00061">
    <property type="entry name" value="ADH_SHORT"/>
    <property type="match status" value="1"/>
</dbReference>
<feature type="region of interest" description="Disordered" evidence="3">
    <location>
        <begin position="1"/>
        <end position="23"/>
    </location>
</feature>
<gene>
    <name evidence="5" type="ORF">DI564_07560</name>
</gene>
<comment type="similarity">
    <text evidence="1">Belongs to the short-chain dehydrogenases/reductases (SDR) family.</text>
</comment>
<accession>A0A2W5KM46</accession>
<evidence type="ECO:0000256" key="2">
    <source>
        <dbReference type="ARBA" id="ARBA00023002"/>
    </source>
</evidence>
<evidence type="ECO:0000256" key="3">
    <source>
        <dbReference type="SAM" id="MobiDB-lite"/>
    </source>
</evidence>
<dbReference type="GO" id="GO:0016491">
    <property type="term" value="F:oxidoreductase activity"/>
    <property type="evidence" value="ECO:0007669"/>
    <property type="project" value="UniProtKB-KW"/>
</dbReference>
<dbReference type="InterPro" id="IPR020904">
    <property type="entry name" value="Sc_DH/Rdtase_CS"/>
</dbReference>
<dbReference type="Gene3D" id="3.40.50.720">
    <property type="entry name" value="NAD(P)-binding Rossmann-like Domain"/>
    <property type="match status" value="1"/>
</dbReference>
<reference evidence="5 6" key="1">
    <citation type="submission" date="2017-08" db="EMBL/GenBank/DDBJ databases">
        <title>Infants hospitalized years apart are colonized by the same room-sourced microbial strains.</title>
        <authorList>
            <person name="Brooks B."/>
            <person name="Olm M.R."/>
            <person name="Firek B.A."/>
            <person name="Baker R."/>
            <person name="Thomas B.C."/>
            <person name="Morowitz M.J."/>
            <person name="Banfield J.F."/>
        </authorList>
    </citation>
    <scope>NUCLEOTIDE SEQUENCE [LARGE SCALE GENOMIC DNA]</scope>
    <source>
        <strain evidence="5">S2_005_003_R2_42</strain>
    </source>
</reference>